<evidence type="ECO:0000313" key="2">
    <source>
        <dbReference type="Proteomes" id="UP001595990"/>
    </source>
</evidence>
<protein>
    <recommendedName>
        <fullName evidence="3">Transposase</fullName>
    </recommendedName>
</protein>
<evidence type="ECO:0000313" key="1">
    <source>
        <dbReference type="EMBL" id="MFC4517812.1"/>
    </source>
</evidence>
<name>A0ABV9BUW8_9ACTN</name>
<dbReference type="RefSeq" id="WP_358241237.1">
    <property type="nucleotide sequence ID" value="NZ_JBHSFS010000026.1"/>
</dbReference>
<sequence length="54" mass="5752">MTAGVKALLGNGSSAFVDRAMSYVRLLAKLERYDAYGDAPESGRGNAARPPRSH</sequence>
<keyword evidence="2" id="KW-1185">Reference proteome</keyword>
<proteinExistence type="predicted"/>
<organism evidence="1 2">
    <name type="scientific">Streptomyces ehimensis</name>
    <dbReference type="NCBI Taxonomy" id="68195"/>
    <lineage>
        <taxon>Bacteria</taxon>
        <taxon>Bacillati</taxon>
        <taxon>Actinomycetota</taxon>
        <taxon>Actinomycetes</taxon>
        <taxon>Kitasatosporales</taxon>
        <taxon>Streptomycetaceae</taxon>
        <taxon>Streptomyces</taxon>
    </lineage>
</organism>
<evidence type="ECO:0008006" key="3">
    <source>
        <dbReference type="Google" id="ProtNLM"/>
    </source>
</evidence>
<gene>
    <name evidence="1" type="ORF">ACFPEN_33535</name>
</gene>
<reference evidence="2" key="1">
    <citation type="journal article" date="2019" name="Int. J. Syst. Evol. Microbiol.">
        <title>The Global Catalogue of Microorganisms (GCM) 10K type strain sequencing project: providing services to taxonomists for standard genome sequencing and annotation.</title>
        <authorList>
            <consortium name="The Broad Institute Genomics Platform"/>
            <consortium name="The Broad Institute Genome Sequencing Center for Infectious Disease"/>
            <person name="Wu L."/>
            <person name="Ma J."/>
        </authorList>
    </citation>
    <scope>NUCLEOTIDE SEQUENCE [LARGE SCALE GENOMIC DNA]</scope>
    <source>
        <strain evidence="2">CECT 8064</strain>
    </source>
</reference>
<dbReference type="EMBL" id="JBHSFS010000026">
    <property type="protein sequence ID" value="MFC4517812.1"/>
    <property type="molecule type" value="Genomic_DNA"/>
</dbReference>
<accession>A0ABV9BUW8</accession>
<comment type="caution">
    <text evidence="1">The sequence shown here is derived from an EMBL/GenBank/DDBJ whole genome shotgun (WGS) entry which is preliminary data.</text>
</comment>
<dbReference type="Proteomes" id="UP001595990">
    <property type="component" value="Unassembled WGS sequence"/>
</dbReference>